<dbReference type="InterPro" id="IPR001842">
    <property type="entry name" value="Peptidase_M36"/>
</dbReference>
<evidence type="ECO:0000256" key="5">
    <source>
        <dbReference type="ARBA" id="ARBA00022723"/>
    </source>
</evidence>
<feature type="active site" evidence="10">
    <location>
        <position position="412"/>
    </location>
</feature>
<evidence type="ECO:0000256" key="3">
    <source>
        <dbReference type="ARBA" id="ARBA00022525"/>
    </source>
</evidence>
<keyword evidence="6 12" id="KW-0378">Hydrolase</keyword>
<keyword evidence="4 12" id="KW-0645">Protease</keyword>
<dbReference type="CDD" id="cd09596">
    <property type="entry name" value="M36"/>
    <property type="match status" value="1"/>
</dbReference>
<evidence type="ECO:0000256" key="9">
    <source>
        <dbReference type="ARBA" id="ARBA00023145"/>
    </source>
</evidence>
<dbReference type="AlphaFoldDB" id="A0A9P6E2X4"/>
<keyword evidence="3 12" id="KW-0964">Secreted</keyword>
<comment type="subcellular location">
    <subcellularLocation>
        <location evidence="1 12">Secreted</location>
    </subcellularLocation>
</comment>
<evidence type="ECO:0000256" key="6">
    <source>
        <dbReference type="ARBA" id="ARBA00022801"/>
    </source>
</evidence>
<feature type="binding site" evidence="11">
    <location>
        <position position="234"/>
    </location>
    <ligand>
        <name>Zn(2+)</name>
        <dbReference type="ChEBI" id="CHEBI:29105"/>
        <note>catalytic</note>
    </ligand>
</feature>
<organism evidence="13 14">
    <name type="scientific">Crepidotus variabilis</name>
    <dbReference type="NCBI Taxonomy" id="179855"/>
    <lineage>
        <taxon>Eukaryota</taxon>
        <taxon>Fungi</taxon>
        <taxon>Dikarya</taxon>
        <taxon>Basidiomycota</taxon>
        <taxon>Agaricomycotina</taxon>
        <taxon>Agaricomycetes</taxon>
        <taxon>Agaricomycetidae</taxon>
        <taxon>Agaricales</taxon>
        <taxon>Agaricineae</taxon>
        <taxon>Crepidotaceae</taxon>
        <taxon>Crepidotus</taxon>
    </lineage>
</organism>
<dbReference type="EC" id="3.4.24.-" evidence="12"/>
<dbReference type="GO" id="GO:0006508">
    <property type="term" value="P:proteolysis"/>
    <property type="evidence" value="ECO:0007669"/>
    <property type="project" value="UniProtKB-KW"/>
</dbReference>
<evidence type="ECO:0000256" key="11">
    <source>
        <dbReference type="PIRSR" id="PIRSR601842-2"/>
    </source>
</evidence>
<keyword evidence="5 11" id="KW-0479">Metal-binding</keyword>
<evidence type="ECO:0000256" key="12">
    <source>
        <dbReference type="RuleBase" id="RU364017"/>
    </source>
</evidence>
<sequence>MVAITAPFFTLVLATIFTTLVQAAPFHAFKKNTNTLYKRHATHRVRTIGRRQMQIETYHPKTTFRVWGKGGPVMQGNGTAGPTTANLMASTASIANLTTDNLAWRSGYSDGEAGFGWIRQSFNGIPVANAVANIATHGNQVVSFGSSFIDAEKVTVPSGNASVSWTSVLSSIEDSLDGKYNGKNATLEYLVKSDGSMALSHVIQLQNDETGGYLEAFIDAHSGDLLSVTDLVAHASYTVLPITKQNFPEGLETLVDPEDSFSSPQGWHSVGAGNSSTTSGNNVLAFKGQEVSSETSPELNFNAAYDDTRDPTDPVNLNGARQNAFYILNVMHDFTYRYGFTEKAFNFQLSNFNKGGQQNDRVLVSVQDASGVNNANFATPPDGQPGVCRMFIWTRSDPRRDGTMENDIVIHEMTHGITNRMTGGGTGRCLQTTESGGLGEGWGDAMADWMGQTSEQTRDYIMASYAANTAAGLRSFPYSTNAQTNPLTYASLQKLDQVHEIGEVWANMLHNVYAALVDTHGFSEQKLTNPDGAEGNIVFMRLFIDSLAVQPCNPTFVDAKNAWIQADQIRYNGANKCVIAKAFASRGLGANADDTFQDDSTLPAGC</sequence>
<dbReference type="Pfam" id="PF02128">
    <property type="entry name" value="Peptidase_M36"/>
    <property type="match status" value="1"/>
</dbReference>
<evidence type="ECO:0000313" key="13">
    <source>
        <dbReference type="EMBL" id="KAF9521526.1"/>
    </source>
</evidence>
<evidence type="ECO:0000313" key="14">
    <source>
        <dbReference type="Proteomes" id="UP000807306"/>
    </source>
</evidence>
<dbReference type="InterPro" id="IPR027268">
    <property type="entry name" value="Peptidase_M4/M1_CTD_sf"/>
</dbReference>
<evidence type="ECO:0000256" key="1">
    <source>
        <dbReference type="ARBA" id="ARBA00004613"/>
    </source>
</evidence>
<gene>
    <name evidence="13" type="ORF">CPB83DRAFT_911742</name>
</gene>
<keyword evidence="8 12" id="KW-0482">Metalloprotease</keyword>
<evidence type="ECO:0000256" key="7">
    <source>
        <dbReference type="ARBA" id="ARBA00022833"/>
    </source>
</evidence>
<dbReference type="PANTHER" id="PTHR33478">
    <property type="entry name" value="EXTRACELLULAR METALLOPROTEINASE MEP"/>
    <property type="match status" value="1"/>
</dbReference>
<dbReference type="InterPro" id="IPR050371">
    <property type="entry name" value="Fungal_virulence_M36"/>
</dbReference>
<feature type="binding site" evidence="11">
    <location>
        <position position="415"/>
    </location>
    <ligand>
        <name>Zn(2+)</name>
        <dbReference type="ChEBI" id="CHEBI:29105"/>
        <note>catalytic</note>
    </ligand>
</feature>
<proteinExistence type="inferred from homology"/>
<dbReference type="GO" id="GO:0004222">
    <property type="term" value="F:metalloendopeptidase activity"/>
    <property type="evidence" value="ECO:0007669"/>
    <property type="project" value="InterPro"/>
</dbReference>
<feature type="signal peptide" evidence="12">
    <location>
        <begin position="1"/>
        <end position="23"/>
    </location>
</feature>
<feature type="binding site" evidence="11">
    <location>
        <position position="411"/>
    </location>
    <ligand>
        <name>Zn(2+)</name>
        <dbReference type="ChEBI" id="CHEBI:29105"/>
        <note>catalytic</note>
    </ligand>
</feature>
<evidence type="ECO:0000256" key="10">
    <source>
        <dbReference type="PIRSR" id="PIRSR601842-1"/>
    </source>
</evidence>
<dbReference type="GO" id="GO:0005615">
    <property type="term" value="C:extracellular space"/>
    <property type="evidence" value="ECO:0007669"/>
    <property type="project" value="InterPro"/>
</dbReference>
<keyword evidence="7 11" id="KW-0862">Zinc</keyword>
<dbReference type="Gene3D" id="3.10.170.10">
    <property type="match status" value="1"/>
</dbReference>
<feature type="binding site" evidence="11">
    <location>
        <position position="440"/>
    </location>
    <ligand>
        <name>Zn(2+)</name>
        <dbReference type="ChEBI" id="CHEBI:29105"/>
        <note>catalytic</note>
    </ligand>
</feature>
<feature type="chain" id="PRO_5040534182" description="Extracellular metalloproteinase" evidence="12">
    <location>
        <begin position="24"/>
        <end position="606"/>
    </location>
</feature>
<keyword evidence="14" id="KW-1185">Reference proteome</keyword>
<reference evidence="13" key="1">
    <citation type="submission" date="2020-11" db="EMBL/GenBank/DDBJ databases">
        <authorList>
            <consortium name="DOE Joint Genome Institute"/>
            <person name="Ahrendt S."/>
            <person name="Riley R."/>
            <person name="Andreopoulos W."/>
            <person name="Labutti K."/>
            <person name="Pangilinan J."/>
            <person name="Ruiz-Duenas F.J."/>
            <person name="Barrasa J.M."/>
            <person name="Sanchez-Garcia M."/>
            <person name="Camarero S."/>
            <person name="Miyauchi S."/>
            <person name="Serrano A."/>
            <person name="Linde D."/>
            <person name="Babiker R."/>
            <person name="Drula E."/>
            <person name="Ayuso-Fernandez I."/>
            <person name="Pacheco R."/>
            <person name="Padilla G."/>
            <person name="Ferreira P."/>
            <person name="Barriuso J."/>
            <person name="Kellner H."/>
            <person name="Castanera R."/>
            <person name="Alfaro M."/>
            <person name="Ramirez L."/>
            <person name="Pisabarro A.G."/>
            <person name="Kuo A."/>
            <person name="Tritt A."/>
            <person name="Lipzen A."/>
            <person name="He G."/>
            <person name="Yan M."/>
            <person name="Ng V."/>
            <person name="Cullen D."/>
            <person name="Martin F."/>
            <person name="Rosso M.-N."/>
            <person name="Henrissat B."/>
            <person name="Hibbett D."/>
            <person name="Martinez A.T."/>
            <person name="Grigoriev I.V."/>
        </authorList>
    </citation>
    <scope>NUCLEOTIDE SEQUENCE</scope>
    <source>
        <strain evidence="13">CBS 506.95</strain>
    </source>
</reference>
<evidence type="ECO:0000256" key="2">
    <source>
        <dbReference type="ARBA" id="ARBA00006006"/>
    </source>
</evidence>
<dbReference type="PANTHER" id="PTHR33478:SF1">
    <property type="entry name" value="EXTRACELLULAR METALLOPROTEINASE MEP"/>
    <property type="match status" value="1"/>
</dbReference>
<evidence type="ECO:0000256" key="8">
    <source>
        <dbReference type="ARBA" id="ARBA00023049"/>
    </source>
</evidence>
<dbReference type="EMBL" id="MU158035">
    <property type="protein sequence ID" value="KAF9521526.1"/>
    <property type="molecule type" value="Genomic_DNA"/>
</dbReference>
<keyword evidence="12" id="KW-0732">Signal</keyword>
<name>A0A9P6E2X4_9AGAR</name>
<keyword evidence="9 12" id="KW-0865">Zymogen</keyword>
<protein>
    <recommendedName>
        <fullName evidence="12">Extracellular metalloproteinase</fullName>
        <ecNumber evidence="12">3.4.24.-</ecNumber>
    </recommendedName>
    <alternativeName>
        <fullName evidence="12">Fungalysin</fullName>
    </alternativeName>
</protein>
<dbReference type="Gene3D" id="1.10.390.10">
    <property type="entry name" value="Neutral Protease Domain 2"/>
    <property type="match status" value="1"/>
</dbReference>
<accession>A0A9P6E2X4</accession>
<comment type="cofactor">
    <cofactor evidence="11">
        <name>Zn(2+)</name>
        <dbReference type="ChEBI" id="CHEBI:29105"/>
    </cofactor>
    <text evidence="11">Binds 1 zinc ion per subunit.</text>
</comment>
<dbReference type="Proteomes" id="UP000807306">
    <property type="component" value="Unassembled WGS sequence"/>
</dbReference>
<evidence type="ECO:0000256" key="4">
    <source>
        <dbReference type="ARBA" id="ARBA00022670"/>
    </source>
</evidence>
<comment type="caution">
    <text evidence="13">The sequence shown here is derived from an EMBL/GenBank/DDBJ whole genome shotgun (WGS) entry which is preliminary data.</text>
</comment>
<dbReference type="OrthoDB" id="3227768at2759"/>
<dbReference type="GO" id="GO:0008270">
    <property type="term" value="F:zinc ion binding"/>
    <property type="evidence" value="ECO:0007669"/>
    <property type="project" value="InterPro"/>
</dbReference>
<comment type="similarity">
    <text evidence="2 12">Belongs to the peptidase M36 family.</text>
</comment>
<dbReference type="SUPFAM" id="SSF55486">
    <property type="entry name" value="Metalloproteases ('zincins'), catalytic domain"/>
    <property type="match status" value="1"/>
</dbReference>